<gene>
    <name evidence="1" type="ORF">MNOR_LOCUS41806</name>
</gene>
<protein>
    <submittedName>
        <fullName evidence="1">Uncharacterized protein</fullName>
    </submittedName>
</protein>
<proteinExistence type="predicted"/>
<organism evidence="1 2">
    <name type="scientific">Meganyctiphanes norvegica</name>
    <name type="common">Northern krill</name>
    <name type="synonym">Thysanopoda norvegica</name>
    <dbReference type="NCBI Taxonomy" id="48144"/>
    <lineage>
        <taxon>Eukaryota</taxon>
        <taxon>Metazoa</taxon>
        <taxon>Ecdysozoa</taxon>
        <taxon>Arthropoda</taxon>
        <taxon>Crustacea</taxon>
        <taxon>Multicrustacea</taxon>
        <taxon>Malacostraca</taxon>
        <taxon>Eumalacostraca</taxon>
        <taxon>Eucarida</taxon>
        <taxon>Euphausiacea</taxon>
        <taxon>Euphausiidae</taxon>
        <taxon>Meganyctiphanes</taxon>
    </lineage>
</organism>
<evidence type="ECO:0000313" key="2">
    <source>
        <dbReference type="Proteomes" id="UP001497623"/>
    </source>
</evidence>
<keyword evidence="2" id="KW-1185">Reference proteome</keyword>
<dbReference type="Proteomes" id="UP001497623">
    <property type="component" value="Unassembled WGS sequence"/>
</dbReference>
<name>A0AAV2SXZ2_MEGNR</name>
<accession>A0AAV2SXZ2</accession>
<sequence>GCTSVEADSDISSIYPVTSPAPGSLMYSSSTSHDLIDEDFLRGSPNGGILARRKLMGHAKEKFTGIGRPQRLLPPGQKRRRRIFNMMKQKFSKHEASAAYALARQQRHKLTTMQSPNSSLSVDTSKSVMLNSRLPVSDQIKTTTRNPITKAPPLYKSGPATIKFAPDKDDFIKAGLLQNITNNDKYMQKKKKWDKFITTYRPNFIFKQLDKMPKKLKEMEGMSIYVESAYSPVYTNHPLAKQQKYLKNQGVFRNYNVSEKHTSANERSYPSYYKQIGDRNYLYPAYKSTLSPTASSYIPPVPLIPKKSMFQPIPHVTLPSPNTYKLNNRNHHHVPVKQHHVQAYRPLLAQQPKLLHNVHPTIPHGYRPPQGVPHMHYSPPTRGYHLLNNPYQINSYNPVPRSSFEIIPTHYGYSTPFQPSSHKPVYKEPTRYSIHKDKPTPTFSISFPDEQKPNLQSNIFSNRNLSSKVGKKLISHTTTRPLSTPKYIRAKNINEGQSETTTISSKNYLISDKSMKTAVKKDTTTFNPLEYTTPNYVSEITTKQPIFVQSSTPYPYSVSLEKLKHYKVSKSKKQKGWRIPGVPGKALKDYPVHNGIPKTPFTCYGKVTGYYADLDADCQ</sequence>
<feature type="non-terminal residue" evidence="1">
    <location>
        <position position="1"/>
    </location>
</feature>
<dbReference type="AlphaFoldDB" id="A0AAV2SXZ2"/>
<dbReference type="EMBL" id="CAXKWB010171451">
    <property type="protein sequence ID" value="CAL4251651.1"/>
    <property type="molecule type" value="Genomic_DNA"/>
</dbReference>
<comment type="caution">
    <text evidence="1">The sequence shown here is derived from an EMBL/GenBank/DDBJ whole genome shotgun (WGS) entry which is preliminary data.</text>
</comment>
<feature type="non-terminal residue" evidence="1">
    <location>
        <position position="619"/>
    </location>
</feature>
<evidence type="ECO:0000313" key="1">
    <source>
        <dbReference type="EMBL" id="CAL4251651.1"/>
    </source>
</evidence>
<reference evidence="1 2" key="1">
    <citation type="submission" date="2024-05" db="EMBL/GenBank/DDBJ databases">
        <authorList>
            <person name="Wallberg A."/>
        </authorList>
    </citation>
    <scope>NUCLEOTIDE SEQUENCE [LARGE SCALE GENOMIC DNA]</scope>
</reference>